<feature type="domain" description="PD-(D/E)XK endonuclease-like" evidence="1">
    <location>
        <begin position="17"/>
        <end position="264"/>
    </location>
</feature>
<dbReference type="InterPro" id="IPR038726">
    <property type="entry name" value="PDDEXK_AddAB-type"/>
</dbReference>
<dbReference type="Pfam" id="PF12705">
    <property type="entry name" value="PDDEXK_1"/>
    <property type="match status" value="1"/>
</dbReference>
<accession>A0A1R1MJK2</accession>
<organism evidence="2 3">
    <name type="scientific">Desulfurobacterium indicum</name>
    <dbReference type="NCBI Taxonomy" id="1914305"/>
    <lineage>
        <taxon>Bacteria</taxon>
        <taxon>Pseudomonadati</taxon>
        <taxon>Aquificota</taxon>
        <taxon>Aquificia</taxon>
        <taxon>Desulfurobacteriales</taxon>
        <taxon>Desulfurobacteriaceae</taxon>
        <taxon>Desulfurobacterium</taxon>
    </lineage>
</organism>
<protein>
    <recommendedName>
        <fullName evidence="1">PD-(D/E)XK endonuclease-like domain-containing protein</fullName>
    </recommendedName>
</protein>
<evidence type="ECO:0000259" key="1">
    <source>
        <dbReference type="Pfam" id="PF12705"/>
    </source>
</evidence>
<sequence length="268" mass="32323">MKIKINETRIDIKHLRPWSFSKVQKAKRCAYDFYWTYVEKQEPAERADFFILGSGVHYILENAINTIFKRQKPLNYNILKYFFEQFKQKEPSIDYEKVKPFMPKILNYVNGQLRRLGKIQFFHSEVELCINREFLPSKFNEEEAFIRGKLDFVFAQEDTLYIVDHKTNRNRDFSKRMKTQLRWYALLAKAKYPEFKKLALEVHNVRYGFIKREIFTDTDILNFKLKLVPIIEMVEEELFGKSFSELIPSPSNHCKWCDFRHICPAKKE</sequence>
<dbReference type="EMBL" id="MOEN01000035">
    <property type="protein sequence ID" value="OMH39981.1"/>
    <property type="molecule type" value="Genomic_DNA"/>
</dbReference>
<dbReference type="SUPFAM" id="SSF52980">
    <property type="entry name" value="Restriction endonuclease-like"/>
    <property type="match status" value="1"/>
</dbReference>
<dbReference type="Proteomes" id="UP000187408">
    <property type="component" value="Unassembled WGS sequence"/>
</dbReference>
<dbReference type="AlphaFoldDB" id="A0A1R1MJK2"/>
<dbReference type="InterPro" id="IPR011335">
    <property type="entry name" value="Restrct_endonuc-II-like"/>
</dbReference>
<dbReference type="RefSeq" id="WP_076713511.1">
    <property type="nucleotide sequence ID" value="NZ_MOEN01000035.1"/>
</dbReference>
<dbReference type="STRING" id="1914305.BLW93_07690"/>
<keyword evidence="3" id="KW-1185">Reference proteome</keyword>
<reference evidence="2 3" key="1">
    <citation type="submission" date="2016-10" db="EMBL/GenBank/DDBJ databases">
        <title>Genome sequence of a sulfur-reducing bacterium Desulfurobacterium indicum K6013.</title>
        <authorList>
            <person name="Cao J."/>
            <person name="Shao Z."/>
            <person name="Alain K."/>
            <person name="Jebbar M."/>
        </authorList>
    </citation>
    <scope>NUCLEOTIDE SEQUENCE [LARGE SCALE GENOMIC DNA]</scope>
    <source>
        <strain evidence="2 3">K6013</strain>
    </source>
</reference>
<evidence type="ECO:0000313" key="2">
    <source>
        <dbReference type="EMBL" id="OMH39981.1"/>
    </source>
</evidence>
<comment type="caution">
    <text evidence="2">The sequence shown here is derived from an EMBL/GenBank/DDBJ whole genome shotgun (WGS) entry which is preliminary data.</text>
</comment>
<gene>
    <name evidence="2" type="ORF">BLW93_07690</name>
</gene>
<evidence type="ECO:0000313" key="3">
    <source>
        <dbReference type="Proteomes" id="UP000187408"/>
    </source>
</evidence>
<name>A0A1R1MJK2_9BACT</name>
<proteinExistence type="predicted"/>
<dbReference type="InterPro" id="IPR011604">
    <property type="entry name" value="PDDEXK-like_dom_sf"/>
</dbReference>
<dbReference type="Gene3D" id="3.90.320.10">
    <property type="match status" value="1"/>
</dbReference>